<keyword evidence="4" id="KW-1185">Reference proteome</keyword>
<dbReference type="SUPFAM" id="SSF55136">
    <property type="entry name" value="Probable bacterial effector-binding domain"/>
    <property type="match status" value="1"/>
</dbReference>
<dbReference type="OrthoDB" id="9773308at2"/>
<dbReference type="InterPro" id="IPR011256">
    <property type="entry name" value="Reg_factor_effector_dom_sf"/>
</dbReference>
<name>A0A1U7NKK3_9FIRM</name>
<gene>
    <name evidence="3" type="ORF">BO225_09725</name>
</gene>
<dbReference type="GO" id="GO:0003700">
    <property type="term" value="F:DNA-binding transcription factor activity"/>
    <property type="evidence" value="ECO:0007669"/>
    <property type="project" value="InterPro"/>
</dbReference>
<dbReference type="RefSeq" id="WP_076342058.1">
    <property type="nucleotide sequence ID" value="NZ_CAPDDE010000039.1"/>
</dbReference>
<evidence type="ECO:0000259" key="2">
    <source>
        <dbReference type="PROSITE" id="PS50937"/>
    </source>
</evidence>
<reference evidence="3 4" key="1">
    <citation type="submission" date="2016-11" db="EMBL/GenBank/DDBJ databases">
        <title>Description of two novel members of the family Erysipelotrichaceae: Ileibacterium lipovorans gen. nov., sp. nov. and Dubosiella newyorkensis, gen. nov., sp. nov.</title>
        <authorList>
            <person name="Cox L.M."/>
            <person name="Sohn J."/>
            <person name="Tyrrell K.L."/>
            <person name="Citron D.M."/>
            <person name="Lawson P.A."/>
            <person name="Patel N.B."/>
            <person name="Iizumi T."/>
            <person name="Perez-Perez G.I."/>
            <person name="Goldstein E.J."/>
            <person name="Blaser M.J."/>
        </authorList>
    </citation>
    <scope>NUCLEOTIDE SEQUENCE [LARGE SCALE GENOMIC DNA]</scope>
    <source>
        <strain evidence="3 4">NYU-BL-A4</strain>
    </source>
</reference>
<dbReference type="EMBL" id="MPKA01000093">
    <property type="protein sequence ID" value="OLU44869.1"/>
    <property type="molecule type" value="Genomic_DNA"/>
</dbReference>
<comment type="caution">
    <text evidence="3">The sequence shown here is derived from an EMBL/GenBank/DDBJ whole genome shotgun (WGS) entry which is preliminary data.</text>
</comment>
<proteinExistence type="predicted"/>
<dbReference type="InterPro" id="IPR000551">
    <property type="entry name" value="MerR-type_HTH_dom"/>
</dbReference>
<protein>
    <submittedName>
        <fullName evidence="3">BltR family transcriptional regulator</fullName>
    </submittedName>
</protein>
<organism evidence="3 4">
    <name type="scientific">Dubosiella newyorkensis</name>
    <dbReference type="NCBI Taxonomy" id="1862672"/>
    <lineage>
        <taxon>Bacteria</taxon>
        <taxon>Bacillati</taxon>
        <taxon>Bacillota</taxon>
        <taxon>Erysipelotrichia</taxon>
        <taxon>Erysipelotrichales</taxon>
        <taxon>Erysipelotrichaceae</taxon>
        <taxon>Dubosiella</taxon>
    </lineage>
</organism>
<dbReference type="SUPFAM" id="SSF46955">
    <property type="entry name" value="Putative DNA-binding domain"/>
    <property type="match status" value="1"/>
</dbReference>
<dbReference type="Pfam" id="PF13411">
    <property type="entry name" value="MerR_1"/>
    <property type="match status" value="1"/>
</dbReference>
<dbReference type="InterPro" id="IPR009061">
    <property type="entry name" value="DNA-bd_dom_put_sf"/>
</dbReference>
<dbReference type="SMART" id="SM00422">
    <property type="entry name" value="HTH_MERR"/>
    <property type="match status" value="1"/>
</dbReference>
<dbReference type="Gene3D" id="3.20.80.10">
    <property type="entry name" value="Regulatory factor, effector binding domain"/>
    <property type="match status" value="1"/>
</dbReference>
<accession>A0A1U7NKK3</accession>
<dbReference type="InterPro" id="IPR047057">
    <property type="entry name" value="MerR_fam"/>
</dbReference>
<dbReference type="AlphaFoldDB" id="A0A1U7NKK3"/>
<keyword evidence="1" id="KW-0238">DNA-binding</keyword>
<dbReference type="PANTHER" id="PTHR30204:SF85">
    <property type="entry name" value="MULTIDRUG-EFFLUX TRANSPORTER 2 REGULATOR"/>
    <property type="match status" value="1"/>
</dbReference>
<feature type="domain" description="HTH merR-type" evidence="2">
    <location>
        <begin position="7"/>
        <end position="76"/>
    </location>
</feature>
<dbReference type="GO" id="GO:0003677">
    <property type="term" value="F:DNA binding"/>
    <property type="evidence" value="ECO:0007669"/>
    <property type="project" value="UniProtKB-KW"/>
</dbReference>
<evidence type="ECO:0000313" key="3">
    <source>
        <dbReference type="EMBL" id="OLU44869.1"/>
    </source>
</evidence>
<evidence type="ECO:0000313" key="4">
    <source>
        <dbReference type="Proteomes" id="UP000186705"/>
    </source>
</evidence>
<dbReference type="STRING" id="1862672.BO225_09725"/>
<dbReference type="PANTHER" id="PTHR30204">
    <property type="entry name" value="REDOX-CYCLING DRUG-SENSING TRANSCRIPTIONAL ACTIVATOR SOXR"/>
    <property type="match status" value="1"/>
</dbReference>
<dbReference type="Gene3D" id="1.10.1660.10">
    <property type="match status" value="1"/>
</dbReference>
<dbReference type="Proteomes" id="UP000186705">
    <property type="component" value="Unassembled WGS sequence"/>
</dbReference>
<sequence>MKDENYKFTTGEFAKLNGINKRTLHYYDEIGLFSPAIKKENGYRYYTCFQIVELELIMTLRKVGLSIEEIIEYQKNPSKKSFSEIVLEKRKTIQKSIEELQEAQAFLEQKSKILDMSLHAKIGEIEELRVPAQKILLSEPIQGSYGESDFKKAGAFSMRLKSIFGLFDSFGSRIEINKIKEGKFQDYDRFFAYGNDRQEEWDEIRPEGTYLRTYSLGDWNHLKETYRKIIQYAEANGYELTGYAYEEGLNEMSIASENEYMTMITIGVKKKENA</sequence>
<evidence type="ECO:0000256" key="1">
    <source>
        <dbReference type="ARBA" id="ARBA00023125"/>
    </source>
</evidence>
<dbReference type="GeneID" id="78276217"/>
<dbReference type="PROSITE" id="PS50937">
    <property type="entry name" value="HTH_MERR_2"/>
    <property type="match status" value="1"/>
</dbReference>